<evidence type="ECO:0000256" key="3">
    <source>
        <dbReference type="ARBA" id="ARBA00023277"/>
    </source>
</evidence>
<dbReference type="Proteomes" id="UP000249008">
    <property type="component" value="Chromosome 1"/>
</dbReference>
<dbReference type="GO" id="GO:0006094">
    <property type="term" value="P:gluconeogenesis"/>
    <property type="evidence" value="ECO:0007669"/>
    <property type="project" value="UniProtKB-UniRule"/>
</dbReference>
<keyword evidence="3 4" id="KW-0119">Carbohydrate metabolism</keyword>
<organism evidence="5 6">
    <name type="scientific">Fusobacterium ulcerans</name>
    <dbReference type="NCBI Taxonomy" id="861"/>
    <lineage>
        <taxon>Bacteria</taxon>
        <taxon>Fusobacteriati</taxon>
        <taxon>Fusobacteriota</taxon>
        <taxon>Fusobacteriia</taxon>
        <taxon>Fusobacteriales</taxon>
        <taxon>Fusobacteriaceae</taxon>
        <taxon>Fusobacterium</taxon>
    </lineage>
</organism>
<evidence type="ECO:0000256" key="4">
    <source>
        <dbReference type="HAMAP-Rule" id="MF_01854"/>
    </source>
</evidence>
<evidence type="ECO:0000313" key="5">
    <source>
        <dbReference type="EMBL" id="SQJ00173.1"/>
    </source>
</evidence>
<comment type="cofactor">
    <cofactor evidence="4">
        <name>Mn(2+)</name>
        <dbReference type="ChEBI" id="CHEBI:29035"/>
    </cofactor>
</comment>
<comment type="catalytic activity">
    <reaction evidence="4">
        <text>beta-D-fructose 1,6-bisphosphate + H2O = beta-D-fructose 6-phosphate + phosphate</text>
        <dbReference type="Rhea" id="RHEA:11064"/>
        <dbReference type="ChEBI" id="CHEBI:15377"/>
        <dbReference type="ChEBI" id="CHEBI:32966"/>
        <dbReference type="ChEBI" id="CHEBI:43474"/>
        <dbReference type="ChEBI" id="CHEBI:57634"/>
        <dbReference type="EC" id="3.1.3.11"/>
    </reaction>
</comment>
<dbReference type="InterPro" id="IPR029052">
    <property type="entry name" value="Metallo-depent_PP-like"/>
</dbReference>
<accession>A0AAX2J784</accession>
<dbReference type="EMBL" id="LS483487">
    <property type="protein sequence ID" value="SQJ00173.1"/>
    <property type="molecule type" value="Genomic_DNA"/>
</dbReference>
<sequence length="654" mass="75550">MSGLEKEIAEQEKKYLTLLSTKFKNIGETATEIINLQAIMNLPKGTEHFLTDIHGEYEAFNHVLKNGSGAVRQKIDEVFGDDLNTFEKKELATVIYYPKEKIEFLGKELKNMDKWYKTIIYRLIEVCSVVSSKYTSSKVRKAMPKDFSYIIQEIIYERKELRNKREYIANIIDTIISIGRAKDFVIAISNLIQRLIIDRLHIVGDIYDRGPSPHLIMDTLIDYHNVDIQWGNHDILWMGAGLGSKACIANVIRICARYGNNDILEDGYGINLLPLAAFAMEKYANDPCEHFKIKTNKTTPLKAQIHKAITIIQMKIEGNVIERNPEFDMDHRNMFRKTDFERGIVTIDGVEYELRDKNFPTVDINNPLKLTPEESEIMENLRLAFLRSERLQRHIRFLFAKGSIYLRCNSNLLYHGCIPLTEDGKLKDVYVRGQKVKGRKYLDLAEKICREAYFNRANSAKEKLNCDYVWYMWCGKDSPMFGKDSMKTFERYFVEDKATHTEKKNHYYTFYNEETTCDMLLEEFDLNPKISHIVNGHVPVKVKKGESPIKANGKLYIIDGGFSRAYQPETGIAGYTLIYNSYGLKLVSHAPFESTEKAIKEGKDIISSSRIVNTSQNRIRVKDTDIGKELQNQINDLKKLLNAYRKGIIKSNDE</sequence>
<evidence type="ECO:0000313" key="6">
    <source>
        <dbReference type="Proteomes" id="UP000249008"/>
    </source>
</evidence>
<evidence type="ECO:0000256" key="1">
    <source>
        <dbReference type="ARBA" id="ARBA00022801"/>
    </source>
</evidence>
<evidence type="ECO:0000256" key="2">
    <source>
        <dbReference type="ARBA" id="ARBA00023211"/>
    </source>
</evidence>
<dbReference type="RefSeq" id="WP_005978308.1">
    <property type="nucleotide sequence ID" value="NZ_CABKNW010000003.1"/>
</dbReference>
<dbReference type="GeneID" id="78455118"/>
<dbReference type="Gene3D" id="3.60.21.10">
    <property type="match status" value="1"/>
</dbReference>
<keyword evidence="1 4" id="KW-0378">Hydrolase</keyword>
<dbReference type="Pfam" id="PF06874">
    <property type="entry name" value="FBPase_2"/>
    <property type="match status" value="1"/>
</dbReference>
<dbReference type="AlphaFoldDB" id="A0AAX2J784"/>
<name>A0AAX2J784_9FUSO</name>
<dbReference type="HAMAP" id="MF_01854">
    <property type="entry name" value="FBPase_class3"/>
    <property type="match status" value="1"/>
</dbReference>
<dbReference type="GO" id="GO:0042132">
    <property type="term" value="F:fructose 1,6-bisphosphate 1-phosphatase activity"/>
    <property type="evidence" value="ECO:0007669"/>
    <property type="project" value="UniProtKB-UniRule"/>
</dbReference>
<proteinExistence type="inferred from homology"/>
<reference evidence="5 6" key="1">
    <citation type="submission" date="2018-06" db="EMBL/GenBank/DDBJ databases">
        <authorList>
            <consortium name="Pathogen Informatics"/>
            <person name="Doyle S."/>
        </authorList>
    </citation>
    <scope>NUCLEOTIDE SEQUENCE [LARGE SCALE GENOMIC DNA]</scope>
    <source>
        <strain evidence="5 6">NCTC12112</strain>
    </source>
</reference>
<gene>
    <name evidence="4 5" type="primary">fbp</name>
    <name evidence="5" type="ORF">NCTC12112_00527</name>
</gene>
<dbReference type="SUPFAM" id="SSF56300">
    <property type="entry name" value="Metallo-dependent phosphatases"/>
    <property type="match status" value="1"/>
</dbReference>
<dbReference type="InterPro" id="IPR009164">
    <property type="entry name" value="FBPtase_class3"/>
</dbReference>
<protein>
    <recommendedName>
        <fullName evidence="4">Fructose-1,6-bisphosphatase class 3</fullName>
        <shortName evidence="4">FBPase class 3</shortName>
        <ecNumber evidence="4">3.1.3.11</ecNumber>
    </recommendedName>
    <alternativeName>
        <fullName evidence="4">D-fructose-1,6-bisphosphate 1-phosphohydrolase class 3</fullName>
    </alternativeName>
</protein>
<comment type="similarity">
    <text evidence="4">Belongs to the FBPase class 3 family.</text>
</comment>
<keyword evidence="2 4" id="KW-0464">Manganese</keyword>
<dbReference type="PIRSF" id="PIRSF000906">
    <property type="entry name" value="FBPtase_Bacill"/>
    <property type="match status" value="1"/>
</dbReference>
<dbReference type="KEGG" id="ful:C4N20_09870"/>
<dbReference type="EC" id="3.1.3.11" evidence="4"/>
<comment type="pathway">
    <text evidence="4">Carbohydrate biosynthesis; gluconeogenesis.</text>
</comment>